<dbReference type="PANTHER" id="PTHR43214">
    <property type="entry name" value="TWO-COMPONENT RESPONSE REGULATOR"/>
    <property type="match status" value="1"/>
</dbReference>
<dbReference type="InterPro" id="IPR011006">
    <property type="entry name" value="CheY-like_superfamily"/>
</dbReference>
<dbReference type="GO" id="GO:0000160">
    <property type="term" value="P:phosphorelay signal transduction system"/>
    <property type="evidence" value="ECO:0007669"/>
    <property type="project" value="InterPro"/>
</dbReference>
<dbReference type="SUPFAM" id="SSF52172">
    <property type="entry name" value="CheY-like"/>
    <property type="match status" value="1"/>
</dbReference>
<name>M7MQW2_9MICC</name>
<dbReference type="InterPro" id="IPR039420">
    <property type="entry name" value="WalR-like"/>
</dbReference>
<reference evidence="6 7" key="1">
    <citation type="journal article" date="2013" name="Genome Announc.">
        <title>Draft Genome Sequence of Arthrobacter gangotriensis Strain Lz1yT, Isolated from a Penguin Rookery Soil Sample Collected in Antarctica, near the Indian Station Dakshin Gangotri.</title>
        <authorList>
            <person name="Shivaji S."/>
            <person name="Ara S."/>
            <person name="Bandi S."/>
            <person name="Singh A."/>
            <person name="Kumar Pinnaka A."/>
        </authorList>
    </citation>
    <scope>NUCLEOTIDE SEQUENCE [LARGE SCALE GENOMIC DNA]</scope>
    <source>
        <strain evidence="6 7">Lz1y</strain>
    </source>
</reference>
<dbReference type="AlphaFoldDB" id="M7MQW2"/>
<dbReference type="PROSITE" id="PS50110">
    <property type="entry name" value="RESPONSE_REGULATORY"/>
    <property type="match status" value="1"/>
</dbReference>
<dbReference type="InterPro" id="IPR016032">
    <property type="entry name" value="Sig_transdc_resp-reg_C-effctor"/>
</dbReference>
<dbReference type="SMART" id="SM00421">
    <property type="entry name" value="HTH_LUXR"/>
    <property type="match status" value="1"/>
</dbReference>
<keyword evidence="1 3" id="KW-0597">Phosphoprotein</keyword>
<gene>
    <name evidence="6" type="ORF">ADIAG_03246</name>
</gene>
<dbReference type="InterPro" id="IPR001789">
    <property type="entry name" value="Sig_transdc_resp-reg_receiver"/>
</dbReference>
<dbReference type="CDD" id="cd06170">
    <property type="entry name" value="LuxR_C_like"/>
    <property type="match status" value="1"/>
</dbReference>
<dbReference type="InterPro" id="IPR058245">
    <property type="entry name" value="NreC/VraR/RcsB-like_REC"/>
</dbReference>
<dbReference type="STRING" id="1276920.ADIAG_03246"/>
<accession>M7MQW2</accession>
<evidence type="ECO:0000259" key="5">
    <source>
        <dbReference type="PROSITE" id="PS50110"/>
    </source>
</evidence>
<feature type="modified residue" description="4-aspartylphosphate" evidence="3">
    <location>
        <position position="70"/>
    </location>
</feature>
<dbReference type="Pfam" id="PF00196">
    <property type="entry name" value="GerE"/>
    <property type="match status" value="1"/>
</dbReference>
<proteinExistence type="predicted"/>
<feature type="domain" description="Response regulatory" evidence="5">
    <location>
        <begin position="14"/>
        <end position="135"/>
    </location>
</feature>
<evidence type="ECO:0000256" key="3">
    <source>
        <dbReference type="PROSITE-ProRule" id="PRU00169"/>
    </source>
</evidence>
<evidence type="ECO:0000313" key="7">
    <source>
        <dbReference type="Proteomes" id="UP000012015"/>
    </source>
</evidence>
<dbReference type="CDD" id="cd17535">
    <property type="entry name" value="REC_NarL-like"/>
    <property type="match status" value="1"/>
</dbReference>
<dbReference type="GO" id="GO:0006355">
    <property type="term" value="P:regulation of DNA-templated transcription"/>
    <property type="evidence" value="ECO:0007669"/>
    <property type="project" value="InterPro"/>
</dbReference>
<dbReference type="PROSITE" id="PS50043">
    <property type="entry name" value="HTH_LUXR_2"/>
    <property type="match status" value="1"/>
</dbReference>
<protein>
    <submittedName>
        <fullName evidence="6">DNA-binding response regulator</fullName>
    </submittedName>
</protein>
<dbReference type="Gene3D" id="3.40.50.2300">
    <property type="match status" value="1"/>
</dbReference>
<dbReference type="Proteomes" id="UP000012015">
    <property type="component" value="Unassembled WGS sequence"/>
</dbReference>
<organism evidence="6 7">
    <name type="scientific">Paeniglutamicibacter gangotriensis Lz1y</name>
    <dbReference type="NCBI Taxonomy" id="1276920"/>
    <lineage>
        <taxon>Bacteria</taxon>
        <taxon>Bacillati</taxon>
        <taxon>Actinomycetota</taxon>
        <taxon>Actinomycetes</taxon>
        <taxon>Micrococcales</taxon>
        <taxon>Micrococcaceae</taxon>
        <taxon>Paeniglutamicibacter</taxon>
    </lineage>
</organism>
<evidence type="ECO:0000256" key="2">
    <source>
        <dbReference type="ARBA" id="ARBA00023125"/>
    </source>
</evidence>
<evidence type="ECO:0000259" key="4">
    <source>
        <dbReference type="PROSITE" id="PS50043"/>
    </source>
</evidence>
<sequence length="225" mass="24062">MGQGMSNEESAALRVLIVDDHAIVRRGIAAYLEVLDDIETVGQAENGRVALERLAELATFESLPDLVLLDLIMPVMDGMKTLKQIKEKYPSVKVVILTSFGEPERLHEALRQGARGYLLKDAGPEDVAAAIRAAARDEVYIDPALALDLTKSFASPPTGISTLTERERDVLVLVAEGHSNQDIAGNLGISERTARTHVSNVLGKLGVSSRTQAALTAVNAGLVSP</sequence>
<comment type="caution">
    <text evidence="6">The sequence shown here is derived from an EMBL/GenBank/DDBJ whole genome shotgun (WGS) entry which is preliminary data.</text>
</comment>
<dbReference type="eggNOG" id="COG2197">
    <property type="taxonomic scope" value="Bacteria"/>
</dbReference>
<dbReference type="GO" id="GO:0003677">
    <property type="term" value="F:DNA binding"/>
    <property type="evidence" value="ECO:0007669"/>
    <property type="project" value="UniProtKB-KW"/>
</dbReference>
<dbReference type="PANTHER" id="PTHR43214:SF37">
    <property type="entry name" value="TRANSCRIPTIONAL REGULATORY PROTEIN YDFI"/>
    <property type="match status" value="1"/>
</dbReference>
<evidence type="ECO:0000256" key="1">
    <source>
        <dbReference type="ARBA" id="ARBA00022553"/>
    </source>
</evidence>
<dbReference type="Pfam" id="PF00072">
    <property type="entry name" value="Response_reg"/>
    <property type="match status" value="1"/>
</dbReference>
<feature type="domain" description="HTH luxR-type" evidence="4">
    <location>
        <begin position="156"/>
        <end position="221"/>
    </location>
</feature>
<dbReference type="SUPFAM" id="SSF46894">
    <property type="entry name" value="C-terminal effector domain of the bipartite response regulators"/>
    <property type="match status" value="1"/>
</dbReference>
<dbReference type="PATRIC" id="fig|1276920.7.peg.3251"/>
<evidence type="ECO:0000313" key="6">
    <source>
        <dbReference type="EMBL" id="EMQ97451.1"/>
    </source>
</evidence>
<dbReference type="EMBL" id="AOCK01000010">
    <property type="protein sequence ID" value="EMQ97451.1"/>
    <property type="molecule type" value="Genomic_DNA"/>
</dbReference>
<dbReference type="SMART" id="SM00448">
    <property type="entry name" value="REC"/>
    <property type="match status" value="1"/>
</dbReference>
<keyword evidence="2 6" id="KW-0238">DNA-binding</keyword>
<dbReference type="PRINTS" id="PR00038">
    <property type="entry name" value="HTHLUXR"/>
</dbReference>
<keyword evidence="7" id="KW-1185">Reference proteome</keyword>
<dbReference type="InterPro" id="IPR000792">
    <property type="entry name" value="Tscrpt_reg_LuxR_C"/>
</dbReference>